<dbReference type="Gene3D" id="1.25.10.10">
    <property type="entry name" value="Leucine-rich Repeat Variant"/>
    <property type="match status" value="1"/>
</dbReference>
<dbReference type="EMBL" id="JEMA01000246">
    <property type="protein sequence ID" value="KYF72678.1"/>
    <property type="molecule type" value="Genomic_DNA"/>
</dbReference>
<dbReference type="RefSeq" id="WP_061606164.1">
    <property type="nucleotide sequence ID" value="NZ_JEMA01000246.1"/>
</dbReference>
<accession>A0A150QYG1</accession>
<gene>
    <name evidence="1" type="ORF">BE15_35545</name>
</gene>
<name>A0A150QYG1_SORCE</name>
<reference evidence="1 2" key="1">
    <citation type="submission" date="2014-02" db="EMBL/GenBank/DDBJ databases">
        <title>The small core and large imbalanced accessory genome model reveals a collaborative survival strategy of Sorangium cellulosum strains in nature.</title>
        <authorList>
            <person name="Han K."/>
            <person name="Peng R."/>
            <person name="Blom J."/>
            <person name="Li Y.-Z."/>
        </authorList>
    </citation>
    <scope>NUCLEOTIDE SEQUENCE [LARGE SCALE GENOMIC DNA]</scope>
    <source>
        <strain evidence="1 2">So0008-312</strain>
    </source>
</reference>
<organism evidence="1 2">
    <name type="scientific">Sorangium cellulosum</name>
    <name type="common">Polyangium cellulosum</name>
    <dbReference type="NCBI Taxonomy" id="56"/>
    <lineage>
        <taxon>Bacteria</taxon>
        <taxon>Pseudomonadati</taxon>
        <taxon>Myxococcota</taxon>
        <taxon>Polyangia</taxon>
        <taxon>Polyangiales</taxon>
        <taxon>Polyangiaceae</taxon>
        <taxon>Sorangium</taxon>
    </lineage>
</organism>
<dbReference type="SUPFAM" id="SSF48371">
    <property type="entry name" value="ARM repeat"/>
    <property type="match status" value="1"/>
</dbReference>
<comment type="caution">
    <text evidence="1">The sequence shown here is derived from an EMBL/GenBank/DDBJ whole genome shotgun (WGS) entry which is preliminary data.</text>
</comment>
<dbReference type="Proteomes" id="UP000075260">
    <property type="component" value="Unassembled WGS sequence"/>
</dbReference>
<dbReference type="OrthoDB" id="5524201at2"/>
<proteinExistence type="predicted"/>
<protein>
    <recommendedName>
        <fullName evidence="3">HEAT repeat domain-containing protein</fullName>
    </recommendedName>
</protein>
<evidence type="ECO:0000313" key="2">
    <source>
        <dbReference type="Proteomes" id="UP000075260"/>
    </source>
</evidence>
<dbReference type="InterPro" id="IPR016024">
    <property type="entry name" value="ARM-type_fold"/>
</dbReference>
<sequence length="631" mass="67158">MATTDLDAIDWNGIEHAYGPATDVPGGLRALRSKKAPERRGALKGLDDTINHQGTITPAAVAAAPFLVELGLDPSVKDRAAILVFLANLAVGGDHIRSISAGYDVRGRAFGELPEDHPYKAIYQRVAAGIDGYLALLSDSDASVRVAAALLLAFLSSHAERSAPVVRARVAAEPDEKARASAVLCLGYLDGYLGDEGDVDRFLELAHEGPDLVRVAACLALAYASPSRVGAAEQRVLLDALASAAQPLADFPWCGGELGNHIAMALTRVGAAQQDVSLLVGLLEATQGKPTQPRVATAIVDAVFAVDGGPPSDLRLPSELSEAQRGTLKHLVERQLVQRIGAALSRHGLLSAEGDLRRFLGLTPAGPLDRAVGGEPLWRLAIRVMSDRAPVEAWVDALNASLGPEEVIEACQDAAVPPYALLVPWPRRGDDPWTVTLGRRTRLERMLAGALIASVPADLLEQAADRLLAAQDRRDVLCAALIAALSAALAKEGKTLDPRHDPLVAAGMAEPFFEDMRAVLARLPPDRREPLILALSFDHYMQTTPTGRAMFVRGAWLYVDLCSTEAAADKLASAVQKWRVDGEVPKDRAVEAFAALGSAALPRVEALAADEATPHREVFVRARERLRGARA</sequence>
<evidence type="ECO:0008006" key="3">
    <source>
        <dbReference type="Google" id="ProtNLM"/>
    </source>
</evidence>
<evidence type="ECO:0000313" key="1">
    <source>
        <dbReference type="EMBL" id="KYF72678.1"/>
    </source>
</evidence>
<dbReference type="InterPro" id="IPR011989">
    <property type="entry name" value="ARM-like"/>
</dbReference>
<dbReference type="AlphaFoldDB" id="A0A150QYG1"/>